<evidence type="ECO:0000313" key="2">
    <source>
        <dbReference type="EMBL" id="CAA9557741.1"/>
    </source>
</evidence>
<feature type="region of interest" description="Disordered" evidence="1">
    <location>
        <begin position="1"/>
        <end position="78"/>
    </location>
</feature>
<proteinExistence type="predicted"/>
<evidence type="ECO:0000256" key="1">
    <source>
        <dbReference type="SAM" id="MobiDB-lite"/>
    </source>
</evidence>
<feature type="compositionally biased region" description="Pro residues" evidence="1">
    <location>
        <begin position="28"/>
        <end position="43"/>
    </location>
</feature>
<feature type="non-terminal residue" evidence="2">
    <location>
        <position position="1"/>
    </location>
</feature>
<name>A0A6J4URG1_9BACT</name>
<dbReference type="EMBL" id="CADCWH010000227">
    <property type="protein sequence ID" value="CAA9557741.1"/>
    <property type="molecule type" value="Genomic_DNA"/>
</dbReference>
<feature type="non-terminal residue" evidence="2">
    <location>
        <position position="90"/>
    </location>
</feature>
<accession>A0A6J4URG1</accession>
<organism evidence="2">
    <name type="scientific">uncultured Thermomicrobiales bacterium</name>
    <dbReference type="NCBI Taxonomy" id="1645740"/>
    <lineage>
        <taxon>Bacteria</taxon>
        <taxon>Pseudomonadati</taxon>
        <taxon>Thermomicrobiota</taxon>
        <taxon>Thermomicrobia</taxon>
        <taxon>Thermomicrobiales</taxon>
        <taxon>environmental samples</taxon>
    </lineage>
</organism>
<gene>
    <name evidence="2" type="ORF">AVDCRST_MAG70-1420</name>
</gene>
<sequence length="90" mass="8789">EQPTDGGRTSGPDPTGPPGAGRLRPAHPRPPAGFSPPRCPAQPRPAGLLTVAGGDPVGCGGPLRDLGARGGQSGAGDFGLRAARGLGHLL</sequence>
<dbReference type="AlphaFoldDB" id="A0A6J4URG1"/>
<protein>
    <submittedName>
        <fullName evidence="2">Uncharacterized protein</fullName>
    </submittedName>
</protein>
<reference evidence="2" key="1">
    <citation type="submission" date="2020-02" db="EMBL/GenBank/DDBJ databases">
        <authorList>
            <person name="Meier V. D."/>
        </authorList>
    </citation>
    <scope>NUCLEOTIDE SEQUENCE</scope>
    <source>
        <strain evidence="2">AVDCRST_MAG70</strain>
    </source>
</reference>
<feature type="compositionally biased region" description="Gly residues" evidence="1">
    <location>
        <begin position="68"/>
        <end position="77"/>
    </location>
</feature>